<proteinExistence type="predicted"/>
<evidence type="ECO:0000256" key="1">
    <source>
        <dbReference type="SAM" id="Coils"/>
    </source>
</evidence>
<protein>
    <submittedName>
        <fullName evidence="2">Uncharacterized protein</fullName>
    </submittedName>
</protein>
<gene>
    <name evidence="2" type="ORF">RS030_243619</name>
</gene>
<feature type="coiled-coil region" evidence="1">
    <location>
        <begin position="298"/>
        <end position="339"/>
    </location>
</feature>
<name>A0AAV9XWL4_9CRYT</name>
<keyword evidence="3" id="KW-1185">Reference proteome</keyword>
<sequence>MYKEEHDSILNDVGNVNIAQFIRLNNRLRANGFLSIPFLPDIVSPVRSPLYESNKEIQKKISMEGVINNYQNEEIGNRKVNALNSDSDDKYLIGVNEKEFEEIDQTLVSSHGLNITRTPDIILNNTKTNKILNSNSITNNDNNSSNSVNEDLVDDLVLTPGIQKYQNDISEYSEINSNMDDYRTVGSILHGIYNEGILNMEKDKPKKTGIGLSSLMDDKLNITYGQPVQTEYYRNNENENHNVIELSFPIDDNTSIKLPPQAISEPQKLVVDGKKLISTIHNLLYELESRGEHSVEALNMERSQKNGLIEKLNLLKRKYDALEKENESLRAINKSISEDEYNFKYKNMDRDKKLTISKLEREKQQLLVENCRLKQDILRLQEDDDKSRDKADQFLKQIKNDLENELNNRNSIKYTSGNINNNNSNRTNVLSVNNGLGAVLTQTEKKKLLQSHYIYSIIVGFEKSILFWKNKFNSKKNTVESSEEFELNNTGSNHIDCIGKINKREDTLIDKNIFNYCQENNISSSELMKRDKLLWSRGLYLLQDTDRTELESIIRWSCRLLNISNFRNIPVMIGSLLSSSKKKSLHTFESSNQADALSSSYINTLDNNSKKRIPRNDSNNINSELYDRFYNHFKTLFDVLDDQDVIQASNSIYIQLRDFKKFFKIVCESFNLDYKTTTISECIKIFNDFMSINTLSSKKINSQPQIMSSSLQHQDRNNDYNTVSFSSDNNSNSNLKTNARHIIESLKIVLDVDSEEQILPTLKQHLESQSAIILSLSKNQRQ</sequence>
<dbReference type="AlphaFoldDB" id="A0AAV9XWL4"/>
<evidence type="ECO:0000313" key="3">
    <source>
        <dbReference type="Proteomes" id="UP001311799"/>
    </source>
</evidence>
<keyword evidence="1" id="KW-0175">Coiled coil</keyword>
<comment type="caution">
    <text evidence="2">The sequence shown here is derived from an EMBL/GenBank/DDBJ whole genome shotgun (WGS) entry which is preliminary data.</text>
</comment>
<evidence type="ECO:0000313" key="2">
    <source>
        <dbReference type="EMBL" id="KAK6589007.1"/>
    </source>
</evidence>
<reference evidence="2 3" key="1">
    <citation type="submission" date="2023-10" db="EMBL/GenBank/DDBJ databases">
        <title>Comparative genomics analysis reveals potential genetic determinants of host preference in Cryptosporidium xiaoi.</title>
        <authorList>
            <person name="Xiao L."/>
            <person name="Li J."/>
        </authorList>
    </citation>
    <scope>NUCLEOTIDE SEQUENCE [LARGE SCALE GENOMIC DNA]</scope>
    <source>
        <strain evidence="2 3">52996</strain>
    </source>
</reference>
<dbReference type="EMBL" id="JAWDEY010000016">
    <property type="protein sequence ID" value="KAK6589007.1"/>
    <property type="molecule type" value="Genomic_DNA"/>
</dbReference>
<accession>A0AAV9XWL4</accession>
<dbReference type="Proteomes" id="UP001311799">
    <property type="component" value="Unassembled WGS sequence"/>
</dbReference>
<organism evidence="2 3">
    <name type="scientific">Cryptosporidium xiaoi</name>
    <dbReference type="NCBI Taxonomy" id="659607"/>
    <lineage>
        <taxon>Eukaryota</taxon>
        <taxon>Sar</taxon>
        <taxon>Alveolata</taxon>
        <taxon>Apicomplexa</taxon>
        <taxon>Conoidasida</taxon>
        <taxon>Coccidia</taxon>
        <taxon>Eucoccidiorida</taxon>
        <taxon>Eimeriorina</taxon>
        <taxon>Cryptosporidiidae</taxon>
        <taxon>Cryptosporidium</taxon>
    </lineage>
</organism>